<keyword evidence="1" id="KW-1133">Transmembrane helix</keyword>
<name>A0A9D4DWI8_DREPO</name>
<organism evidence="2 3">
    <name type="scientific">Dreissena polymorpha</name>
    <name type="common">Zebra mussel</name>
    <name type="synonym">Mytilus polymorpha</name>
    <dbReference type="NCBI Taxonomy" id="45954"/>
    <lineage>
        <taxon>Eukaryota</taxon>
        <taxon>Metazoa</taxon>
        <taxon>Spiralia</taxon>
        <taxon>Lophotrochozoa</taxon>
        <taxon>Mollusca</taxon>
        <taxon>Bivalvia</taxon>
        <taxon>Autobranchia</taxon>
        <taxon>Heteroconchia</taxon>
        <taxon>Euheterodonta</taxon>
        <taxon>Imparidentia</taxon>
        <taxon>Neoheterodontei</taxon>
        <taxon>Myida</taxon>
        <taxon>Dreissenoidea</taxon>
        <taxon>Dreissenidae</taxon>
        <taxon>Dreissena</taxon>
    </lineage>
</organism>
<reference evidence="2" key="1">
    <citation type="journal article" date="2019" name="bioRxiv">
        <title>The Genome of the Zebra Mussel, Dreissena polymorpha: A Resource for Invasive Species Research.</title>
        <authorList>
            <person name="McCartney M.A."/>
            <person name="Auch B."/>
            <person name="Kono T."/>
            <person name="Mallez S."/>
            <person name="Zhang Y."/>
            <person name="Obille A."/>
            <person name="Becker A."/>
            <person name="Abrahante J.E."/>
            <person name="Garbe J."/>
            <person name="Badalamenti J.P."/>
            <person name="Herman A."/>
            <person name="Mangelson H."/>
            <person name="Liachko I."/>
            <person name="Sullivan S."/>
            <person name="Sone E.D."/>
            <person name="Koren S."/>
            <person name="Silverstein K.A.T."/>
            <person name="Beckman K.B."/>
            <person name="Gohl D.M."/>
        </authorList>
    </citation>
    <scope>NUCLEOTIDE SEQUENCE</scope>
    <source>
        <strain evidence="2">Duluth1</strain>
        <tissue evidence="2">Whole animal</tissue>
    </source>
</reference>
<gene>
    <name evidence="2" type="ORF">DPMN_169990</name>
</gene>
<feature type="transmembrane region" description="Helical" evidence="1">
    <location>
        <begin position="21"/>
        <end position="45"/>
    </location>
</feature>
<proteinExistence type="predicted"/>
<dbReference type="Proteomes" id="UP000828390">
    <property type="component" value="Unassembled WGS sequence"/>
</dbReference>
<dbReference type="EMBL" id="JAIWYP010000009">
    <property type="protein sequence ID" value="KAH3768773.1"/>
    <property type="molecule type" value="Genomic_DNA"/>
</dbReference>
<keyword evidence="3" id="KW-1185">Reference proteome</keyword>
<keyword evidence="1" id="KW-0812">Transmembrane</keyword>
<protein>
    <submittedName>
        <fullName evidence="2">Uncharacterized protein</fullName>
    </submittedName>
</protein>
<evidence type="ECO:0000313" key="2">
    <source>
        <dbReference type="EMBL" id="KAH3768773.1"/>
    </source>
</evidence>
<reference evidence="2" key="2">
    <citation type="submission" date="2020-11" db="EMBL/GenBank/DDBJ databases">
        <authorList>
            <person name="McCartney M.A."/>
            <person name="Auch B."/>
            <person name="Kono T."/>
            <person name="Mallez S."/>
            <person name="Becker A."/>
            <person name="Gohl D.M."/>
            <person name="Silverstein K.A.T."/>
            <person name="Koren S."/>
            <person name="Bechman K.B."/>
            <person name="Herman A."/>
            <person name="Abrahante J.E."/>
            <person name="Garbe J."/>
        </authorList>
    </citation>
    <scope>NUCLEOTIDE SEQUENCE</scope>
    <source>
        <strain evidence="2">Duluth1</strain>
        <tissue evidence="2">Whole animal</tissue>
    </source>
</reference>
<dbReference type="AlphaFoldDB" id="A0A9D4DWI8"/>
<evidence type="ECO:0000313" key="3">
    <source>
        <dbReference type="Proteomes" id="UP000828390"/>
    </source>
</evidence>
<accession>A0A9D4DWI8</accession>
<keyword evidence="1" id="KW-0472">Membrane</keyword>
<comment type="caution">
    <text evidence="2">The sequence shown here is derived from an EMBL/GenBank/DDBJ whole genome shotgun (WGS) entry which is preliminary data.</text>
</comment>
<evidence type="ECO:0000256" key="1">
    <source>
        <dbReference type="SAM" id="Phobius"/>
    </source>
</evidence>
<sequence>MTSGSRCKEKTTTGQLVKMGRVPTVMCVLTTIAFTIALDFFYALFTTFCLHQPTFGPRHSLMTPPADYVAGQQT</sequence>